<protein>
    <submittedName>
        <fullName evidence="2">Alpha/beta fold hydrolase</fullName>
    </submittedName>
</protein>
<comment type="caution">
    <text evidence="2">The sequence shown here is derived from an EMBL/GenBank/DDBJ whole genome shotgun (WGS) entry which is preliminary data.</text>
</comment>
<sequence>MRRIVVTLLTLLALLAGLTSSPASAEEKLPVPWSFLPTAVTGGASLSFSAPGTNDWSCKPTKAHPRPVVLVHGTFGNGNTNWQTYGPLLKNAGYCVYALTYGQLSKELPLSILGGFGSMKASARQLKQFVAKVRRHTGAAKVDLVGHSQGTLMPQYWVRYLGGRKHVRNYVSLAPLWHGTRVADVTALLNPIFGGEDAFPACTACAQFGTGSAFMKKIRTGRVASKGIRYTNIMTRYDELVIPYTSGRQKGMRNLVVQDYCATDLSEHFEIAADPIAARLVLNTLDPKRAKKVGCTVVLPFIGPLGADAV</sequence>
<dbReference type="PANTHER" id="PTHR32015">
    <property type="entry name" value="FASTING INDUCED LIPASE"/>
    <property type="match status" value="1"/>
</dbReference>
<feature type="chain" id="PRO_5047276921" evidence="1">
    <location>
        <begin position="26"/>
        <end position="310"/>
    </location>
</feature>
<evidence type="ECO:0000256" key="1">
    <source>
        <dbReference type="SAM" id="SignalP"/>
    </source>
</evidence>
<keyword evidence="1" id="KW-0732">Signal</keyword>
<gene>
    <name evidence="2" type="ORF">GCM10009668_33220</name>
</gene>
<keyword evidence="2" id="KW-0378">Hydrolase</keyword>
<dbReference type="Gene3D" id="3.40.50.1820">
    <property type="entry name" value="alpha/beta hydrolase"/>
    <property type="match status" value="1"/>
</dbReference>
<organism evidence="2 3">
    <name type="scientific">Nocardioides dubius</name>
    <dbReference type="NCBI Taxonomy" id="317019"/>
    <lineage>
        <taxon>Bacteria</taxon>
        <taxon>Bacillati</taxon>
        <taxon>Actinomycetota</taxon>
        <taxon>Actinomycetes</taxon>
        <taxon>Propionibacteriales</taxon>
        <taxon>Nocardioidaceae</taxon>
        <taxon>Nocardioides</taxon>
    </lineage>
</organism>
<reference evidence="2 3" key="1">
    <citation type="journal article" date="2019" name="Int. J. Syst. Evol. Microbiol.">
        <title>The Global Catalogue of Microorganisms (GCM) 10K type strain sequencing project: providing services to taxonomists for standard genome sequencing and annotation.</title>
        <authorList>
            <consortium name="The Broad Institute Genomics Platform"/>
            <consortium name="The Broad Institute Genome Sequencing Center for Infectious Disease"/>
            <person name="Wu L."/>
            <person name="Ma J."/>
        </authorList>
    </citation>
    <scope>NUCLEOTIDE SEQUENCE [LARGE SCALE GENOMIC DNA]</scope>
    <source>
        <strain evidence="2 3">JCM 13008</strain>
    </source>
</reference>
<keyword evidence="3" id="KW-1185">Reference proteome</keyword>
<dbReference type="Pfam" id="PF01674">
    <property type="entry name" value="Lipase_2"/>
    <property type="match status" value="1"/>
</dbReference>
<dbReference type="RefSeq" id="WP_343995968.1">
    <property type="nucleotide sequence ID" value="NZ_BAAALG010000012.1"/>
</dbReference>
<dbReference type="InterPro" id="IPR002918">
    <property type="entry name" value="Lipase_EstA/Esterase_EstB"/>
</dbReference>
<name>A0ABN1TZH8_9ACTN</name>
<feature type="signal peptide" evidence="1">
    <location>
        <begin position="1"/>
        <end position="25"/>
    </location>
</feature>
<proteinExistence type="predicted"/>
<dbReference type="SUPFAM" id="SSF53474">
    <property type="entry name" value="alpha/beta-Hydrolases"/>
    <property type="match status" value="1"/>
</dbReference>
<evidence type="ECO:0000313" key="2">
    <source>
        <dbReference type="EMBL" id="GAA1110000.1"/>
    </source>
</evidence>
<dbReference type="Proteomes" id="UP001501581">
    <property type="component" value="Unassembled WGS sequence"/>
</dbReference>
<accession>A0ABN1TZH8</accession>
<dbReference type="EMBL" id="BAAALG010000012">
    <property type="protein sequence ID" value="GAA1110000.1"/>
    <property type="molecule type" value="Genomic_DNA"/>
</dbReference>
<dbReference type="GO" id="GO:0016787">
    <property type="term" value="F:hydrolase activity"/>
    <property type="evidence" value="ECO:0007669"/>
    <property type="project" value="UniProtKB-KW"/>
</dbReference>
<evidence type="ECO:0000313" key="3">
    <source>
        <dbReference type="Proteomes" id="UP001501581"/>
    </source>
</evidence>
<dbReference type="PANTHER" id="PTHR32015:SF1">
    <property type="entry name" value="LIPASE"/>
    <property type="match status" value="1"/>
</dbReference>
<dbReference type="InterPro" id="IPR029058">
    <property type="entry name" value="AB_hydrolase_fold"/>
</dbReference>